<evidence type="ECO:0000256" key="7">
    <source>
        <dbReference type="ARBA" id="ARBA00023191"/>
    </source>
</evidence>
<evidence type="ECO:0000256" key="3">
    <source>
        <dbReference type="ARBA" id="ARBA00008342"/>
    </source>
</evidence>
<evidence type="ECO:0000256" key="8">
    <source>
        <dbReference type="ARBA" id="ARBA00029894"/>
    </source>
</evidence>
<dbReference type="Proteomes" id="UP001210231">
    <property type="component" value="Unassembled WGS sequence"/>
</dbReference>
<sequence>MPVFYKNRLNQHCEIIIWKIEEDEAFFTRFVQATSNIANTQKRLQHLAGRYSLIQLQLDFPLNDIVILNSKKPVLNSGKYHFSISHCKNLAAAIIHNQANVGIDIEYHTPKTNKVQHKFVNEHETTLLQNLPEIFPTIFWSTKESMFKWLNDTGVDFREHLLIRKVIPITANTGTIEVTYNRAVQTHAIIHYIYWNDFVLTYTIQ</sequence>
<evidence type="ECO:0000256" key="9">
    <source>
        <dbReference type="ARBA" id="ARBA00031996"/>
    </source>
</evidence>
<dbReference type="InterPro" id="IPR037143">
    <property type="entry name" value="4-PPantetheinyl_Trfase_dom_sf"/>
</dbReference>
<evidence type="ECO:0000313" key="14">
    <source>
        <dbReference type="Proteomes" id="UP001210231"/>
    </source>
</evidence>
<evidence type="ECO:0000313" key="13">
    <source>
        <dbReference type="EMBL" id="MDA3616242.1"/>
    </source>
</evidence>
<dbReference type="PANTHER" id="PTHR38096">
    <property type="entry name" value="ENTEROBACTIN SYNTHASE COMPONENT D"/>
    <property type="match status" value="1"/>
</dbReference>
<keyword evidence="14" id="KW-1185">Reference proteome</keyword>
<dbReference type="SUPFAM" id="SSF56214">
    <property type="entry name" value="4'-phosphopantetheinyl transferase"/>
    <property type="match status" value="2"/>
</dbReference>
<comment type="function">
    <text evidence="1">Involved in the biosynthesis of the siderophore enterobactin (enterochelin), which is a macrocyclic trimeric lactone of N-(2,3-dihydroxybenzoyl)-serine. The serine trilactone serves as a scaffolding for the three catechol functionalities that provide hexadentate coordination for the tightly ligated iron(2+) atoms. Plays an essential role in the assembly of the enterobactin by catalyzing the transfer of the 4'-phosphopantetheine (Ppant) moiety from coenzyme A to the apo-domains of both EntB (ArCP domain) and EntF (PCP domain) to yield their holo-forms which make them competent for the activation of 2,3-dihydroxybenzoate (DHB) and L-serine, respectively.</text>
</comment>
<evidence type="ECO:0000256" key="1">
    <source>
        <dbReference type="ARBA" id="ARBA00003937"/>
    </source>
</evidence>
<comment type="catalytic activity">
    <reaction evidence="10">
        <text>apo-[aryl-carrier protein] + CoA = holo-[aryl-carrier protein] + adenosine 3',5'-bisphosphate + H(+)</text>
        <dbReference type="Rhea" id="RHEA:48404"/>
        <dbReference type="Rhea" id="RHEA-COMP:15903"/>
        <dbReference type="Rhea" id="RHEA-COMP:17557"/>
        <dbReference type="ChEBI" id="CHEBI:15378"/>
        <dbReference type="ChEBI" id="CHEBI:29999"/>
        <dbReference type="ChEBI" id="CHEBI:57287"/>
        <dbReference type="ChEBI" id="CHEBI:58343"/>
        <dbReference type="ChEBI" id="CHEBI:64479"/>
    </reaction>
</comment>
<evidence type="ECO:0000259" key="12">
    <source>
        <dbReference type="Pfam" id="PF01648"/>
    </source>
</evidence>
<keyword evidence="7" id="KW-0259">Enterobactin biosynthesis</keyword>
<evidence type="ECO:0000256" key="10">
    <source>
        <dbReference type="ARBA" id="ARBA00049176"/>
    </source>
</evidence>
<protein>
    <recommendedName>
        <fullName evidence="5">Enterobactin synthase component D</fullName>
    </recommendedName>
    <alternativeName>
        <fullName evidence="8">4'-phosphopantetheinyl transferase EntD</fullName>
    </alternativeName>
    <alternativeName>
        <fullName evidence="9">Enterochelin synthase D</fullName>
    </alternativeName>
</protein>
<comment type="catalytic activity">
    <reaction evidence="11">
        <text>apo-[peptidyl-carrier protein] + CoA = holo-[peptidyl-carrier protein] + adenosine 3',5'-bisphosphate + H(+)</text>
        <dbReference type="Rhea" id="RHEA:46228"/>
        <dbReference type="Rhea" id="RHEA-COMP:11479"/>
        <dbReference type="Rhea" id="RHEA-COMP:11480"/>
        <dbReference type="ChEBI" id="CHEBI:15378"/>
        <dbReference type="ChEBI" id="CHEBI:29999"/>
        <dbReference type="ChEBI" id="CHEBI:57287"/>
        <dbReference type="ChEBI" id="CHEBI:58343"/>
        <dbReference type="ChEBI" id="CHEBI:64479"/>
    </reaction>
</comment>
<reference evidence="13 14" key="1">
    <citation type="submission" date="2022-12" db="EMBL/GenBank/DDBJ databases">
        <title>Chitinophagaceae gen. sp. nov., a new member of the family Chitinophagaceae, isolated from soil in a chemical factory.</title>
        <authorList>
            <person name="Ke Z."/>
        </authorList>
    </citation>
    <scope>NUCLEOTIDE SEQUENCE [LARGE SCALE GENOMIC DNA]</scope>
    <source>
        <strain evidence="13 14">LY-5</strain>
    </source>
</reference>
<dbReference type="EMBL" id="JAQGEF010000025">
    <property type="protein sequence ID" value="MDA3616242.1"/>
    <property type="molecule type" value="Genomic_DNA"/>
</dbReference>
<comment type="pathway">
    <text evidence="2">Siderophore biosynthesis; enterobactin biosynthesis.</text>
</comment>
<evidence type="ECO:0000256" key="11">
    <source>
        <dbReference type="ARBA" id="ARBA00049191"/>
    </source>
</evidence>
<dbReference type="GO" id="GO:0016740">
    <property type="term" value="F:transferase activity"/>
    <property type="evidence" value="ECO:0007669"/>
    <property type="project" value="UniProtKB-KW"/>
</dbReference>
<comment type="subunit">
    <text evidence="4">EntB, EntD, EntE, and EntF form a multienzyme complex called enterobactin synthase.</text>
</comment>
<dbReference type="Pfam" id="PF01648">
    <property type="entry name" value="ACPS"/>
    <property type="match status" value="1"/>
</dbReference>
<comment type="caution">
    <text evidence="13">The sequence shown here is derived from an EMBL/GenBank/DDBJ whole genome shotgun (WGS) entry which is preliminary data.</text>
</comment>
<feature type="domain" description="4'-phosphopantetheinyl transferase" evidence="12">
    <location>
        <begin position="101"/>
        <end position="202"/>
    </location>
</feature>
<gene>
    <name evidence="13" type="ORF">O3P16_15605</name>
</gene>
<dbReference type="PANTHER" id="PTHR38096:SF1">
    <property type="entry name" value="ENTEROBACTIN SYNTHASE COMPONENT D"/>
    <property type="match status" value="1"/>
</dbReference>
<proteinExistence type="inferred from homology"/>
<accession>A0ABT4UPK0</accession>
<keyword evidence="6 13" id="KW-0808">Transferase</keyword>
<name>A0ABT4UPK0_9BACT</name>
<evidence type="ECO:0000256" key="6">
    <source>
        <dbReference type="ARBA" id="ARBA00022679"/>
    </source>
</evidence>
<evidence type="ECO:0000256" key="2">
    <source>
        <dbReference type="ARBA" id="ARBA00004993"/>
    </source>
</evidence>
<evidence type="ECO:0000256" key="5">
    <source>
        <dbReference type="ARBA" id="ARBA00019087"/>
    </source>
</evidence>
<dbReference type="RefSeq" id="WP_407032572.1">
    <property type="nucleotide sequence ID" value="NZ_JAQGEF010000025.1"/>
</dbReference>
<evidence type="ECO:0000256" key="4">
    <source>
        <dbReference type="ARBA" id="ARBA00011503"/>
    </source>
</evidence>
<dbReference type="Gene3D" id="3.90.470.20">
    <property type="entry name" value="4'-phosphopantetheinyl transferase domain"/>
    <property type="match status" value="2"/>
</dbReference>
<dbReference type="InterPro" id="IPR003542">
    <property type="entry name" value="Enbac_synth_compD-like"/>
</dbReference>
<dbReference type="InterPro" id="IPR008278">
    <property type="entry name" value="4-PPantetheinyl_Trfase_dom"/>
</dbReference>
<organism evidence="13 14">
    <name type="scientific">Polluticaenibacter yanchengensis</name>
    <dbReference type="NCBI Taxonomy" id="3014562"/>
    <lineage>
        <taxon>Bacteria</taxon>
        <taxon>Pseudomonadati</taxon>
        <taxon>Bacteroidota</taxon>
        <taxon>Chitinophagia</taxon>
        <taxon>Chitinophagales</taxon>
        <taxon>Chitinophagaceae</taxon>
        <taxon>Polluticaenibacter</taxon>
    </lineage>
</organism>
<comment type="similarity">
    <text evidence="3">Belongs to the P-Pant transferase superfamily. EntD family.</text>
</comment>